<dbReference type="FunFam" id="3.40.50.300:FF:001447">
    <property type="entry name" value="Ras-related protein Rab-1B"/>
    <property type="match status" value="1"/>
</dbReference>
<dbReference type="CDD" id="cd00154">
    <property type="entry name" value="Rab"/>
    <property type="match status" value="1"/>
</dbReference>
<evidence type="ECO:0000256" key="3">
    <source>
        <dbReference type="ARBA" id="ARBA00023134"/>
    </source>
</evidence>
<dbReference type="GO" id="GO:0000329">
    <property type="term" value="C:fungal-type vacuole membrane"/>
    <property type="evidence" value="ECO:0007669"/>
    <property type="project" value="TreeGrafter"/>
</dbReference>
<dbReference type="Gene3D" id="3.40.50.300">
    <property type="entry name" value="P-loop containing nucleotide triphosphate hydrolases"/>
    <property type="match status" value="1"/>
</dbReference>
<keyword evidence="4" id="KW-0449">Lipoprotein</keyword>
<dbReference type="Proteomes" id="UP000245771">
    <property type="component" value="Unassembled WGS sequence"/>
</dbReference>
<keyword evidence="3" id="KW-0342">GTP-binding</keyword>
<dbReference type="InParanoid" id="A0A316VEA4"/>
<evidence type="ECO:0000313" key="5">
    <source>
        <dbReference type="EMBL" id="PWN35987.1"/>
    </source>
</evidence>
<keyword evidence="6" id="KW-1185">Reference proteome</keyword>
<proteinExistence type="inferred from homology"/>
<dbReference type="Pfam" id="PF00071">
    <property type="entry name" value="Ras"/>
    <property type="match status" value="1"/>
</dbReference>
<dbReference type="PANTHER" id="PTHR47981:SF20">
    <property type="entry name" value="RAS-RELATED PROTEIN RAB-7A"/>
    <property type="match status" value="1"/>
</dbReference>
<dbReference type="GO" id="GO:0005770">
    <property type="term" value="C:late endosome"/>
    <property type="evidence" value="ECO:0007669"/>
    <property type="project" value="TreeGrafter"/>
</dbReference>
<dbReference type="PANTHER" id="PTHR47981">
    <property type="entry name" value="RAB FAMILY"/>
    <property type="match status" value="1"/>
</dbReference>
<dbReference type="OrthoDB" id="9989112at2759"/>
<accession>A0A316VEA4</accession>
<reference evidence="5 6" key="1">
    <citation type="journal article" date="2018" name="Mol. Biol. Evol.">
        <title>Broad Genomic Sampling Reveals a Smut Pathogenic Ancestry of the Fungal Clade Ustilaginomycotina.</title>
        <authorList>
            <person name="Kijpornyongpan T."/>
            <person name="Mondo S.J."/>
            <person name="Barry K."/>
            <person name="Sandor L."/>
            <person name="Lee J."/>
            <person name="Lipzen A."/>
            <person name="Pangilinan J."/>
            <person name="LaButti K."/>
            <person name="Hainaut M."/>
            <person name="Henrissat B."/>
            <person name="Grigoriev I.V."/>
            <person name="Spatafora J.W."/>
            <person name="Aime M.C."/>
        </authorList>
    </citation>
    <scope>NUCLEOTIDE SEQUENCE [LARGE SCALE GENOMIC DNA]</scope>
    <source>
        <strain evidence="5 6">MCA 3882</strain>
    </source>
</reference>
<dbReference type="RefSeq" id="XP_025356289.1">
    <property type="nucleotide sequence ID" value="XM_025496389.1"/>
</dbReference>
<keyword evidence="2" id="KW-0547">Nucleotide-binding</keyword>
<dbReference type="SMART" id="SM00175">
    <property type="entry name" value="RAB"/>
    <property type="match status" value="1"/>
</dbReference>
<dbReference type="InterPro" id="IPR027417">
    <property type="entry name" value="P-loop_NTPase"/>
</dbReference>
<dbReference type="NCBIfam" id="TIGR00231">
    <property type="entry name" value="small_GTP"/>
    <property type="match status" value="1"/>
</dbReference>
<protein>
    <submittedName>
        <fullName evidence="5">Putative Rab7</fullName>
    </submittedName>
</protein>
<evidence type="ECO:0000313" key="6">
    <source>
        <dbReference type="Proteomes" id="UP000245771"/>
    </source>
</evidence>
<organism evidence="5 6">
    <name type="scientific">Meira miltonrushii</name>
    <dbReference type="NCBI Taxonomy" id="1280837"/>
    <lineage>
        <taxon>Eukaryota</taxon>
        <taxon>Fungi</taxon>
        <taxon>Dikarya</taxon>
        <taxon>Basidiomycota</taxon>
        <taxon>Ustilaginomycotina</taxon>
        <taxon>Exobasidiomycetes</taxon>
        <taxon>Exobasidiales</taxon>
        <taxon>Brachybasidiaceae</taxon>
        <taxon>Meira</taxon>
    </lineage>
</organism>
<dbReference type="PROSITE" id="PS51419">
    <property type="entry name" value="RAB"/>
    <property type="match status" value="1"/>
</dbReference>
<dbReference type="GeneID" id="37018170"/>
<dbReference type="SUPFAM" id="SSF52540">
    <property type="entry name" value="P-loop containing nucleoside triphosphate hydrolases"/>
    <property type="match status" value="1"/>
</dbReference>
<dbReference type="EMBL" id="KZ819603">
    <property type="protein sequence ID" value="PWN35987.1"/>
    <property type="molecule type" value="Genomic_DNA"/>
</dbReference>
<dbReference type="STRING" id="1280837.A0A316VEA4"/>
<gene>
    <name evidence="5" type="ORF">FA14DRAFT_120140</name>
</gene>
<dbReference type="AlphaFoldDB" id="A0A316VEA4"/>
<evidence type="ECO:0000256" key="4">
    <source>
        <dbReference type="ARBA" id="ARBA00023289"/>
    </source>
</evidence>
<keyword evidence="4" id="KW-0636">Prenylation</keyword>
<dbReference type="InterPro" id="IPR001806">
    <property type="entry name" value="Small_GTPase"/>
</dbReference>
<sequence length="113" mass="12513">MSRPLKVLIIGDGDAGKTSLRSRYLTDQFKPAYRATIGADFVSKTIEVSVKVTLSIWDTAGQERFRSLGTAFYRGADAVIIAFDITNKGALARTLSWYRDFCSMGDLSDESDF</sequence>
<dbReference type="GO" id="GO:0003924">
    <property type="term" value="F:GTPase activity"/>
    <property type="evidence" value="ECO:0007669"/>
    <property type="project" value="InterPro"/>
</dbReference>
<name>A0A316VEA4_9BASI</name>
<dbReference type="InterPro" id="IPR005225">
    <property type="entry name" value="Small_GTP-bd"/>
</dbReference>
<dbReference type="GO" id="GO:0032889">
    <property type="term" value="P:regulation of vacuole fusion, non-autophagic"/>
    <property type="evidence" value="ECO:0007669"/>
    <property type="project" value="TreeGrafter"/>
</dbReference>
<evidence type="ECO:0000256" key="1">
    <source>
        <dbReference type="ARBA" id="ARBA00006270"/>
    </source>
</evidence>
<comment type="similarity">
    <text evidence="1">Belongs to the small GTPase superfamily. Rab family.</text>
</comment>
<feature type="non-terminal residue" evidence="5">
    <location>
        <position position="113"/>
    </location>
</feature>
<evidence type="ECO:0000256" key="2">
    <source>
        <dbReference type="ARBA" id="ARBA00022741"/>
    </source>
</evidence>
<dbReference type="GO" id="GO:0005525">
    <property type="term" value="F:GTP binding"/>
    <property type="evidence" value="ECO:0007669"/>
    <property type="project" value="UniProtKB-KW"/>
</dbReference>
<dbReference type="PRINTS" id="PR00449">
    <property type="entry name" value="RASTRNSFRMNG"/>
</dbReference>
<dbReference type="SMART" id="SM00174">
    <property type="entry name" value="RHO"/>
    <property type="match status" value="1"/>
</dbReference>